<evidence type="ECO:0000256" key="4">
    <source>
        <dbReference type="ARBA" id="ARBA00022777"/>
    </source>
</evidence>
<name>A0A1R3UZX6_9HYPH</name>
<dbReference type="SUPFAM" id="SSF55874">
    <property type="entry name" value="ATPase domain of HSP90 chaperone/DNA topoisomerase II/histidine kinase"/>
    <property type="match status" value="1"/>
</dbReference>
<organism evidence="8 9">
    <name type="scientific">Mesorhizobium prunaredense</name>
    <dbReference type="NCBI Taxonomy" id="1631249"/>
    <lineage>
        <taxon>Bacteria</taxon>
        <taxon>Pseudomonadati</taxon>
        <taxon>Pseudomonadota</taxon>
        <taxon>Alphaproteobacteria</taxon>
        <taxon>Hyphomicrobiales</taxon>
        <taxon>Phyllobacteriaceae</taxon>
        <taxon>Mesorhizobium</taxon>
    </lineage>
</organism>
<dbReference type="InterPro" id="IPR050482">
    <property type="entry name" value="Sensor_HK_TwoCompSys"/>
</dbReference>
<feature type="transmembrane region" description="Helical" evidence="6">
    <location>
        <begin position="49"/>
        <end position="72"/>
    </location>
</feature>
<dbReference type="Gene3D" id="3.30.565.10">
    <property type="entry name" value="Histidine kinase-like ATPase, C-terminal domain"/>
    <property type="match status" value="1"/>
</dbReference>
<dbReference type="Pfam" id="PF02518">
    <property type="entry name" value="HATPase_c"/>
    <property type="match status" value="1"/>
</dbReference>
<evidence type="ECO:0000256" key="5">
    <source>
        <dbReference type="ARBA" id="ARBA00023012"/>
    </source>
</evidence>
<feature type="domain" description="Histidine kinase/HSP90-like ATPase" evidence="7">
    <location>
        <begin position="407"/>
        <end position="490"/>
    </location>
</feature>
<reference evidence="9" key="1">
    <citation type="submission" date="2017-01" db="EMBL/GenBank/DDBJ databases">
        <authorList>
            <person name="Brunel B."/>
        </authorList>
    </citation>
    <scope>NUCLEOTIDE SEQUENCE [LARGE SCALE GENOMIC DNA]</scope>
</reference>
<evidence type="ECO:0000256" key="6">
    <source>
        <dbReference type="SAM" id="Phobius"/>
    </source>
</evidence>
<feature type="transmembrane region" description="Helical" evidence="6">
    <location>
        <begin position="229"/>
        <end position="248"/>
    </location>
</feature>
<dbReference type="InterPro" id="IPR036890">
    <property type="entry name" value="HATPase_C_sf"/>
</dbReference>
<proteinExistence type="predicted"/>
<dbReference type="CDD" id="cd16917">
    <property type="entry name" value="HATPase_UhpB-NarQ-NarX-like"/>
    <property type="match status" value="1"/>
</dbReference>
<evidence type="ECO:0000256" key="2">
    <source>
        <dbReference type="ARBA" id="ARBA00012438"/>
    </source>
</evidence>
<evidence type="ECO:0000259" key="7">
    <source>
        <dbReference type="Pfam" id="PF02518"/>
    </source>
</evidence>
<keyword evidence="6" id="KW-0472">Membrane</keyword>
<dbReference type="EC" id="2.7.13.3" evidence="2"/>
<protein>
    <recommendedName>
        <fullName evidence="2">histidine kinase</fullName>
        <ecNumber evidence="2">2.7.13.3</ecNumber>
    </recommendedName>
</protein>
<keyword evidence="5" id="KW-0902">Two-component regulatory system</keyword>
<keyword evidence="3" id="KW-0808">Transferase</keyword>
<keyword evidence="6" id="KW-0812">Transmembrane</keyword>
<dbReference type="PANTHER" id="PTHR24421">
    <property type="entry name" value="NITRATE/NITRITE SENSOR PROTEIN NARX-RELATED"/>
    <property type="match status" value="1"/>
</dbReference>
<keyword evidence="9" id="KW-1185">Reference proteome</keyword>
<dbReference type="Proteomes" id="UP000188388">
    <property type="component" value="Unassembled WGS sequence"/>
</dbReference>
<dbReference type="GO" id="GO:0000160">
    <property type="term" value="P:phosphorelay signal transduction system"/>
    <property type="evidence" value="ECO:0007669"/>
    <property type="project" value="UniProtKB-KW"/>
</dbReference>
<accession>A0A1R3UZX6</accession>
<dbReference type="AlphaFoldDB" id="A0A1R3UZX6"/>
<evidence type="ECO:0000256" key="1">
    <source>
        <dbReference type="ARBA" id="ARBA00000085"/>
    </source>
</evidence>
<dbReference type="InterPro" id="IPR003594">
    <property type="entry name" value="HATPase_dom"/>
</dbReference>
<dbReference type="GO" id="GO:0004673">
    <property type="term" value="F:protein histidine kinase activity"/>
    <property type="evidence" value="ECO:0007669"/>
    <property type="project" value="UniProtKB-EC"/>
</dbReference>
<gene>
    <name evidence="8" type="ORF">BQ8794_100082</name>
</gene>
<dbReference type="EMBL" id="FTPD01000002">
    <property type="protein sequence ID" value="SIT53191.1"/>
    <property type="molecule type" value="Genomic_DNA"/>
</dbReference>
<evidence type="ECO:0000313" key="9">
    <source>
        <dbReference type="Proteomes" id="UP000188388"/>
    </source>
</evidence>
<evidence type="ECO:0000256" key="3">
    <source>
        <dbReference type="ARBA" id="ARBA00022679"/>
    </source>
</evidence>
<comment type="catalytic activity">
    <reaction evidence="1">
        <text>ATP + protein L-histidine = ADP + protein N-phospho-L-histidine.</text>
        <dbReference type="EC" id="2.7.13.3"/>
    </reaction>
</comment>
<dbReference type="STRING" id="1631249.BQ8794_100082"/>
<dbReference type="PANTHER" id="PTHR24421:SF10">
    <property type="entry name" value="NITRATE_NITRITE SENSOR PROTEIN NARQ"/>
    <property type="match status" value="1"/>
</dbReference>
<sequence length="498" mass="54585">MASLSVVRRQIGWFSRIVLLARRAADRAGGDMAPYRPTRLLDRWNALSLATQFLLAGGLFSLSAMIVVGMSVTSQIEAAVTRNSAASTALYVDSVIAPLLPDMRRSEMLDESVAHALDETLGQGALGTRLESFKLWRRDGTILYSTNKNLVGKRLPLSDNLRAAFAGDMVAELDRHYDNQAERDSSLHLLEIYNPMLQPWSGEVVAVLEFDEIATDFEKDLRQALVRTWFDVAAATAVFFLGLSVIVFRGSRTIRSQSRSLKQRIAELSDLVAQNRMLRLRVQRASQRATALNERYLRRIGADLHDGPAQLVALAALGIDSPVLADPATPAAARARELQVVKANLDDAMREIRNVSKGLMLPHVENAELTEILELAVRAHEERTGVKVMLSMTGSHTPLSPAAKICIFRFIQEALNNGFHHAGGAGQSVAKHFDGERVCIEVSDTGPGFDPKIIHPERLGLIGLHERVESLGGQFDVTSSQNGTVVKMVLNTVEIGQA</sequence>
<keyword evidence="6" id="KW-1133">Transmembrane helix</keyword>
<evidence type="ECO:0000313" key="8">
    <source>
        <dbReference type="EMBL" id="SIT53191.1"/>
    </source>
</evidence>
<keyword evidence="4 8" id="KW-0418">Kinase</keyword>